<dbReference type="SUPFAM" id="SSF46689">
    <property type="entry name" value="Homeodomain-like"/>
    <property type="match status" value="1"/>
</dbReference>
<keyword evidence="1 2" id="KW-0238">DNA-binding</keyword>
<dbReference type="PANTHER" id="PTHR46271">
    <property type="entry name" value="HOMEOBOX PROTEIN, PUTATIVE-RELATED"/>
    <property type="match status" value="1"/>
</dbReference>
<dbReference type="AlphaFoldDB" id="A0A484GKC4"/>
<evidence type="ECO:0000256" key="2">
    <source>
        <dbReference type="RuleBase" id="RU000682"/>
    </source>
</evidence>
<evidence type="ECO:0000259" key="4">
    <source>
        <dbReference type="PROSITE" id="PS50071"/>
    </source>
</evidence>
<dbReference type="GO" id="GO:0000981">
    <property type="term" value="F:DNA-binding transcription factor activity, RNA polymerase II-specific"/>
    <property type="evidence" value="ECO:0007669"/>
    <property type="project" value="InterPro"/>
</dbReference>
<reference evidence="5 6" key="1">
    <citation type="journal article" date="2018" name="Genomics">
        <title>Molecular footprints of inshore aquatic adaptation in Indo-Pacific humpback dolphin (Sousa chinensis).</title>
        <authorList>
            <person name="Ming Y."/>
            <person name="Jian J."/>
            <person name="Yu F."/>
            <person name="Yu X."/>
            <person name="Wang J."/>
            <person name="Liu W."/>
        </authorList>
    </citation>
    <scope>NUCLEOTIDE SEQUENCE [LARGE SCALE GENOMIC DNA]</scope>
    <source>
        <strain evidence="5">MY-2018</strain>
        <tissue evidence="5">Skin</tissue>
    </source>
</reference>
<dbReference type="CDD" id="cd00086">
    <property type="entry name" value="homeodomain"/>
    <property type="match status" value="1"/>
</dbReference>
<dbReference type="InterPro" id="IPR009057">
    <property type="entry name" value="Homeodomain-like_sf"/>
</dbReference>
<dbReference type="Pfam" id="PF00046">
    <property type="entry name" value="Homeodomain"/>
    <property type="match status" value="1"/>
</dbReference>
<sequence length="261" mass="27776">MHLPGCAPAMADGSFSLAGHLLRSPGGSTSRLHSIEAILGFTKDDGILGSFPEERVARGAKERDRRPGARTSCPKAPAGGAEPSTPPAPAPAPEYEAPRPYCPKETGEARPSPGLPVGPPAPSDSKLSEEEQPKKKHRRNRTTFTTYQLHELERAFEKSHYPDVYSREELAGKVNLPEVRVQVKRPDGPTGGPEAQAAAKAPLNPRASTHLLWHFSHGPSCAWFAQSPTGASQIFHAPHAPSLGQSVPICSSISPLGSPSF</sequence>
<evidence type="ECO:0000313" key="5">
    <source>
        <dbReference type="EMBL" id="TEA35556.1"/>
    </source>
</evidence>
<dbReference type="InterPro" id="IPR001356">
    <property type="entry name" value="HD"/>
</dbReference>
<feature type="compositionally biased region" description="Pro residues" evidence="3">
    <location>
        <begin position="113"/>
        <end position="122"/>
    </location>
</feature>
<dbReference type="GO" id="GO:0045944">
    <property type="term" value="P:positive regulation of transcription by RNA polymerase II"/>
    <property type="evidence" value="ECO:0007669"/>
    <property type="project" value="InterPro"/>
</dbReference>
<dbReference type="GO" id="GO:0000978">
    <property type="term" value="F:RNA polymerase II cis-regulatory region sequence-specific DNA binding"/>
    <property type="evidence" value="ECO:0007669"/>
    <property type="project" value="TreeGrafter"/>
</dbReference>
<dbReference type="Gene3D" id="1.10.10.60">
    <property type="entry name" value="Homeodomain-like"/>
    <property type="match status" value="1"/>
</dbReference>
<dbReference type="GO" id="GO:0005634">
    <property type="term" value="C:nucleus"/>
    <property type="evidence" value="ECO:0007669"/>
    <property type="project" value="UniProtKB-SubCell"/>
</dbReference>
<protein>
    <recommendedName>
        <fullName evidence="4">Homeobox domain-containing protein</fullName>
    </recommendedName>
</protein>
<dbReference type="PANTHER" id="PTHR46271:SF3">
    <property type="entry name" value="RETINAL HOMEOBOX PROTEIN RX"/>
    <property type="match status" value="1"/>
</dbReference>
<name>A0A484GKC4_SOUCH</name>
<keyword evidence="6" id="KW-1185">Reference proteome</keyword>
<dbReference type="SMART" id="SM00389">
    <property type="entry name" value="HOX"/>
    <property type="match status" value="1"/>
</dbReference>
<dbReference type="EMBL" id="QWLN02007301">
    <property type="protein sequence ID" value="TEA35556.1"/>
    <property type="molecule type" value="Genomic_DNA"/>
</dbReference>
<evidence type="ECO:0000256" key="3">
    <source>
        <dbReference type="SAM" id="MobiDB-lite"/>
    </source>
</evidence>
<accession>A0A484GKC4</accession>
<feature type="compositionally biased region" description="Basic and acidic residues" evidence="3">
    <location>
        <begin position="45"/>
        <end position="67"/>
    </location>
</feature>
<evidence type="ECO:0000256" key="1">
    <source>
        <dbReference type="PROSITE-ProRule" id="PRU00108"/>
    </source>
</evidence>
<proteinExistence type="predicted"/>
<organism evidence="5 6">
    <name type="scientific">Sousa chinensis</name>
    <name type="common">Indo-pacific humpbacked dolphin</name>
    <name type="synonym">Steno chinensis</name>
    <dbReference type="NCBI Taxonomy" id="103600"/>
    <lineage>
        <taxon>Eukaryota</taxon>
        <taxon>Metazoa</taxon>
        <taxon>Chordata</taxon>
        <taxon>Craniata</taxon>
        <taxon>Vertebrata</taxon>
        <taxon>Euteleostomi</taxon>
        <taxon>Mammalia</taxon>
        <taxon>Eutheria</taxon>
        <taxon>Laurasiatheria</taxon>
        <taxon>Artiodactyla</taxon>
        <taxon>Whippomorpha</taxon>
        <taxon>Cetacea</taxon>
        <taxon>Odontoceti</taxon>
        <taxon>Delphinidae</taxon>
        <taxon>Sousa</taxon>
    </lineage>
</organism>
<dbReference type="Proteomes" id="UP000295264">
    <property type="component" value="Unassembled WGS sequence"/>
</dbReference>
<evidence type="ECO:0000313" key="6">
    <source>
        <dbReference type="Proteomes" id="UP000295264"/>
    </source>
</evidence>
<feature type="domain" description="Homeobox" evidence="4">
    <location>
        <begin position="135"/>
        <end position="183"/>
    </location>
</feature>
<dbReference type="PROSITE" id="PS50071">
    <property type="entry name" value="HOMEOBOX_2"/>
    <property type="match status" value="1"/>
</dbReference>
<feature type="DNA-binding region" description="Homeobox" evidence="1">
    <location>
        <begin position="137"/>
        <end position="184"/>
    </location>
</feature>
<feature type="region of interest" description="Disordered" evidence="3">
    <location>
        <begin position="45"/>
        <end position="145"/>
    </location>
</feature>
<comment type="subcellular location">
    <subcellularLocation>
        <location evidence="1 2">Nucleus</location>
    </subcellularLocation>
</comment>
<comment type="caution">
    <text evidence="5">The sequence shown here is derived from an EMBL/GenBank/DDBJ whole genome shotgun (WGS) entry which is preliminary data.</text>
</comment>
<keyword evidence="1 2" id="KW-0371">Homeobox</keyword>
<gene>
    <name evidence="5" type="ORF">DBR06_SOUSAS8910033</name>
</gene>
<dbReference type="InterPro" id="IPR043562">
    <property type="entry name" value="RAX/RAX2"/>
</dbReference>
<keyword evidence="1 2" id="KW-0539">Nucleus</keyword>